<evidence type="ECO:0000313" key="4">
    <source>
        <dbReference type="WBParaSite" id="TTAC_0000845101-mRNA-1"/>
    </source>
</evidence>
<name>A0A0R3X4U6_HYDTA</name>
<organism evidence="4">
    <name type="scientific">Hydatigena taeniaeformis</name>
    <name type="common">Feline tapeworm</name>
    <name type="synonym">Taenia taeniaeformis</name>
    <dbReference type="NCBI Taxonomy" id="6205"/>
    <lineage>
        <taxon>Eukaryota</taxon>
        <taxon>Metazoa</taxon>
        <taxon>Spiralia</taxon>
        <taxon>Lophotrochozoa</taxon>
        <taxon>Platyhelminthes</taxon>
        <taxon>Cestoda</taxon>
        <taxon>Eucestoda</taxon>
        <taxon>Cyclophyllidea</taxon>
        <taxon>Taeniidae</taxon>
        <taxon>Hydatigera</taxon>
    </lineage>
</organism>
<evidence type="ECO:0000256" key="1">
    <source>
        <dbReference type="SAM" id="MobiDB-lite"/>
    </source>
</evidence>
<evidence type="ECO:0000313" key="2">
    <source>
        <dbReference type="EMBL" id="VDM32986.1"/>
    </source>
</evidence>
<dbReference type="AlphaFoldDB" id="A0A0R3X4U6"/>
<feature type="region of interest" description="Disordered" evidence="1">
    <location>
        <begin position="444"/>
        <end position="463"/>
    </location>
</feature>
<keyword evidence="3" id="KW-1185">Reference proteome</keyword>
<sequence length="622" mass="69887">MSAKSSRVPATIGTRTRQEGFKTRKGKETTHSTATGTDVGHVSQKKLSAILGNDKQAENPLSKPPNSDSAGEFKLPKSTKVEDTSGCLENPDDSTITNKESVDEAVRRLIELNKDKLSESQLVDLIASFYLVTNQCLKKCKTDITAQIEPECIETNPKMIGEMEQESHSNEMDDGNGSAKLAVTERPISLLERKRLQWLQERAELELLERDRTRSEMDLSGKADTIGGKMQSAATRSVLSAKNYHRFQRCHYLAGLAVGEDPHTEATLKEQQRRQWLVELDRQVEERRMARERERLQNFTETADGIKEGRRAAGVERPSGTAQCDVKSVSFGRGRGLADLFEKQDSDSAAKRQQQLELQMAYAEQIRERAERRRQEREAEARREAEETARLEAERARLRQEHETELSRRREAEVTRHAAMAEAQERASKEAKVLETRLAYKKRTQGNVRRPSRSTSYVPLSSGRTSCQQGNLAGVLEKMKKQKFGSTYTISDQRKYCHLIVKQLKVSSTNYSECSIASDRADVSLQDKQCASSALPTVYTESTLPSVSFTANTAIAAALPASDFLSAITDPDFAYPQVLKSSPHLDLVTIASRDSALRQVSRIKEDRYVKDLEEACYSRRKS</sequence>
<proteinExistence type="predicted"/>
<reference evidence="4" key="1">
    <citation type="submission" date="2017-02" db="UniProtKB">
        <authorList>
            <consortium name="WormBaseParasite"/>
        </authorList>
    </citation>
    <scope>IDENTIFICATION</scope>
</reference>
<feature type="compositionally biased region" description="Polar residues" evidence="1">
    <location>
        <begin position="453"/>
        <end position="463"/>
    </location>
</feature>
<accession>A0A0R3X4U6</accession>
<gene>
    <name evidence="2" type="ORF">TTAC_LOCUS8436</name>
</gene>
<feature type="region of interest" description="Disordered" evidence="1">
    <location>
        <begin position="369"/>
        <end position="431"/>
    </location>
</feature>
<dbReference type="OrthoDB" id="6272807at2759"/>
<dbReference type="EMBL" id="UYWX01020504">
    <property type="protein sequence ID" value="VDM32986.1"/>
    <property type="molecule type" value="Genomic_DNA"/>
</dbReference>
<feature type="compositionally biased region" description="Basic and acidic residues" evidence="1">
    <location>
        <begin position="16"/>
        <end position="30"/>
    </location>
</feature>
<evidence type="ECO:0000313" key="3">
    <source>
        <dbReference type="Proteomes" id="UP000274429"/>
    </source>
</evidence>
<protein>
    <submittedName>
        <fullName evidence="4">CCDC66 domain-containing protein</fullName>
    </submittedName>
</protein>
<feature type="compositionally biased region" description="Basic and acidic residues" evidence="1">
    <location>
        <begin position="369"/>
        <end position="416"/>
    </location>
</feature>
<dbReference type="STRING" id="6205.A0A0R3X4U6"/>
<reference evidence="2 3" key="2">
    <citation type="submission" date="2018-11" db="EMBL/GenBank/DDBJ databases">
        <authorList>
            <consortium name="Pathogen Informatics"/>
        </authorList>
    </citation>
    <scope>NUCLEOTIDE SEQUENCE [LARGE SCALE GENOMIC DNA]</scope>
</reference>
<dbReference type="Proteomes" id="UP000274429">
    <property type="component" value="Unassembled WGS sequence"/>
</dbReference>
<dbReference type="WBParaSite" id="TTAC_0000845101-mRNA-1">
    <property type="protein sequence ID" value="TTAC_0000845101-mRNA-1"/>
    <property type="gene ID" value="TTAC_0000845101"/>
</dbReference>
<feature type="region of interest" description="Disordered" evidence="1">
    <location>
        <begin position="1"/>
        <end position="96"/>
    </location>
</feature>